<feature type="domain" description="Peptidase C14 caspase" evidence="1">
    <location>
        <begin position="3"/>
        <end position="177"/>
    </location>
</feature>
<accession>A0A819W6L6</accession>
<dbReference type="PANTHER" id="PTHR22576:SF37">
    <property type="entry name" value="MUCOSA-ASSOCIATED LYMPHOID TISSUE LYMPHOMA TRANSLOCATION PROTEIN 1"/>
    <property type="match status" value="1"/>
</dbReference>
<comment type="caution">
    <text evidence="2">The sequence shown here is derived from an EMBL/GenBank/DDBJ whole genome shotgun (WGS) entry which is preliminary data.</text>
</comment>
<dbReference type="AlphaFoldDB" id="A0A819W6L6"/>
<dbReference type="GO" id="GO:0004197">
    <property type="term" value="F:cysteine-type endopeptidase activity"/>
    <property type="evidence" value="ECO:0007669"/>
    <property type="project" value="InterPro"/>
</dbReference>
<dbReference type="SUPFAM" id="SSF52129">
    <property type="entry name" value="Caspase-like"/>
    <property type="match status" value="1"/>
</dbReference>
<evidence type="ECO:0000313" key="2">
    <source>
        <dbReference type="EMBL" id="CAF4118695.1"/>
    </source>
</evidence>
<dbReference type="EMBL" id="CAJOAY010005755">
    <property type="protein sequence ID" value="CAF4118695.1"/>
    <property type="molecule type" value="Genomic_DNA"/>
</dbReference>
<dbReference type="Proteomes" id="UP000663881">
    <property type="component" value="Unassembled WGS sequence"/>
</dbReference>
<dbReference type="InterPro" id="IPR029030">
    <property type="entry name" value="Caspase-like_dom_sf"/>
</dbReference>
<evidence type="ECO:0000313" key="3">
    <source>
        <dbReference type="Proteomes" id="UP000663881"/>
    </source>
</evidence>
<dbReference type="InterPro" id="IPR011600">
    <property type="entry name" value="Pept_C14_caspase"/>
</dbReference>
<dbReference type="PANTHER" id="PTHR22576">
    <property type="entry name" value="MUCOSA ASSOCIATED LYMPHOID TISSUE LYMPHOMA TRANSLOCATION PROTEIN 1/PARACASPASE"/>
    <property type="match status" value="1"/>
</dbReference>
<reference evidence="2" key="1">
    <citation type="submission" date="2021-02" db="EMBL/GenBank/DDBJ databases">
        <authorList>
            <person name="Nowell W R."/>
        </authorList>
    </citation>
    <scope>NUCLEOTIDE SEQUENCE</scope>
</reference>
<sequence length="269" mass="30825">MLSRLSRFIDSIAPNAIVVVYFSGLAVQYDGQTYLIPIDNAWISPDNIKENVLNAEQIIALMHTKKPRAVIFILDCARPYQNRVGETPFFVDRERLGLLQGMAPVHPSPSTIIANSCEVGAQFFGLADNGRNSIYTYHLLRYITTPNIDIDTIFRLVALDVQRSTGGRQRPDRYSSVYEILYLVINPYLKNFAWANTMQPAQPFQLTNSQASHQSYGMNTISPQLSHFYYQFGMPMSQYHAHANFSPTIMGTTKRPVYPFTYRQNYYFY</sequence>
<dbReference type="Gene3D" id="3.40.50.1460">
    <property type="match status" value="1"/>
</dbReference>
<evidence type="ECO:0000259" key="1">
    <source>
        <dbReference type="Pfam" id="PF00656"/>
    </source>
</evidence>
<name>A0A819W6L6_9BILA</name>
<dbReference type="Pfam" id="PF00656">
    <property type="entry name" value="Peptidase_C14"/>
    <property type="match status" value="1"/>
</dbReference>
<organism evidence="2 3">
    <name type="scientific">Adineta steineri</name>
    <dbReference type="NCBI Taxonomy" id="433720"/>
    <lineage>
        <taxon>Eukaryota</taxon>
        <taxon>Metazoa</taxon>
        <taxon>Spiralia</taxon>
        <taxon>Gnathifera</taxon>
        <taxon>Rotifera</taxon>
        <taxon>Eurotatoria</taxon>
        <taxon>Bdelloidea</taxon>
        <taxon>Adinetida</taxon>
        <taxon>Adinetidae</taxon>
        <taxon>Adineta</taxon>
    </lineage>
</organism>
<gene>
    <name evidence="2" type="ORF">OKA104_LOCUS36606</name>
</gene>
<proteinExistence type="predicted"/>
<protein>
    <recommendedName>
        <fullName evidence="1">Peptidase C14 caspase domain-containing protein</fullName>
    </recommendedName>
</protein>
<dbReference type="InterPro" id="IPR052039">
    <property type="entry name" value="Caspase-related_regulators"/>
</dbReference>
<dbReference type="GO" id="GO:0006508">
    <property type="term" value="P:proteolysis"/>
    <property type="evidence" value="ECO:0007669"/>
    <property type="project" value="InterPro"/>
</dbReference>